<dbReference type="AlphaFoldDB" id="A0A410QC36"/>
<comment type="similarity">
    <text evidence="2 8">Belongs to the Fmt family.</text>
</comment>
<dbReference type="InterPro" id="IPR002376">
    <property type="entry name" value="Formyl_transf_N"/>
</dbReference>
<organism evidence="11 12">
    <name type="scientific">Acidilutibacter cellobiosedens</name>
    <dbReference type="NCBI Taxonomy" id="2507161"/>
    <lineage>
        <taxon>Bacteria</taxon>
        <taxon>Bacillati</taxon>
        <taxon>Bacillota</taxon>
        <taxon>Tissierellia</taxon>
        <taxon>Tissierellales</taxon>
        <taxon>Acidilutibacteraceae</taxon>
        <taxon>Acidilutibacter</taxon>
    </lineage>
</organism>
<dbReference type="Pfam" id="PF02911">
    <property type="entry name" value="Formyl_trans_C"/>
    <property type="match status" value="1"/>
</dbReference>
<evidence type="ECO:0000256" key="6">
    <source>
        <dbReference type="ARBA" id="ARBA00022917"/>
    </source>
</evidence>
<gene>
    <name evidence="8" type="primary">fmt</name>
    <name evidence="11" type="ORF">EQM13_08145</name>
</gene>
<dbReference type="Gene3D" id="3.10.25.10">
    <property type="entry name" value="Formyl transferase, C-terminal domain"/>
    <property type="match status" value="1"/>
</dbReference>
<dbReference type="EMBL" id="CP035282">
    <property type="protein sequence ID" value="QAT61551.1"/>
    <property type="molecule type" value="Genomic_DNA"/>
</dbReference>
<dbReference type="NCBIfam" id="TIGR00460">
    <property type="entry name" value="fmt"/>
    <property type="match status" value="1"/>
</dbReference>
<keyword evidence="5 8" id="KW-0808">Transferase</keyword>
<dbReference type="InterPro" id="IPR036477">
    <property type="entry name" value="Formyl_transf_N_sf"/>
</dbReference>
<dbReference type="InterPro" id="IPR011034">
    <property type="entry name" value="Formyl_transferase-like_C_sf"/>
</dbReference>
<evidence type="ECO:0000256" key="1">
    <source>
        <dbReference type="ARBA" id="ARBA00002606"/>
    </source>
</evidence>
<dbReference type="KEGG" id="spoa:EQM13_08145"/>
<feature type="domain" description="Formyl transferase N-terminal" evidence="9">
    <location>
        <begin position="1"/>
        <end position="180"/>
    </location>
</feature>
<dbReference type="OrthoDB" id="9802815at2"/>
<evidence type="ECO:0000256" key="7">
    <source>
        <dbReference type="ARBA" id="ARBA00048558"/>
    </source>
</evidence>
<evidence type="ECO:0000313" key="11">
    <source>
        <dbReference type="EMBL" id="QAT61551.1"/>
    </source>
</evidence>
<evidence type="ECO:0000256" key="8">
    <source>
        <dbReference type="HAMAP-Rule" id="MF_00182"/>
    </source>
</evidence>
<evidence type="ECO:0000256" key="4">
    <source>
        <dbReference type="ARBA" id="ARBA00016014"/>
    </source>
</evidence>
<dbReference type="GO" id="GO:0004479">
    <property type="term" value="F:methionyl-tRNA formyltransferase activity"/>
    <property type="evidence" value="ECO:0007669"/>
    <property type="project" value="UniProtKB-UniRule"/>
</dbReference>
<sequence length="310" mass="34987">MKIIFMGTPKFATPSLEKLYEEGIDISLVITQRDKPKGRGRKLLPTPVKEKALELELEVYQPENVNSKETIEVIRNISPDCIVVAAYGQILKEELLSIPKYGCINIHSSLLPKYRGAAPINWAVINGEKETGITIMEMGRGLDSGDILLQKSLNIKEDDDSETLTDKLSFLGSELIAEVLNNIEVAKKNKKPQGFYDSFYYAPMLKKGLGRVNWNQQRINIRNLVRGLKPWPIAYTYYKNEPMKIYKASADDTMAGGNNGQIVRVDNSGIYVKCEDGVIIIEELQFPGRRRTNVKEYLKGNKMEIGVQLN</sequence>
<dbReference type="InterPro" id="IPR044135">
    <property type="entry name" value="Met-tRNA-FMT_C"/>
</dbReference>
<feature type="domain" description="Formyl transferase C-terminal" evidence="10">
    <location>
        <begin position="205"/>
        <end position="301"/>
    </location>
</feature>
<accession>A0A410QC36</accession>
<evidence type="ECO:0000259" key="10">
    <source>
        <dbReference type="Pfam" id="PF02911"/>
    </source>
</evidence>
<dbReference type="EC" id="2.1.2.9" evidence="3 8"/>
<protein>
    <recommendedName>
        <fullName evidence="4 8">Methionyl-tRNA formyltransferase</fullName>
        <ecNumber evidence="3 8">2.1.2.9</ecNumber>
    </recommendedName>
</protein>
<evidence type="ECO:0000259" key="9">
    <source>
        <dbReference type="Pfam" id="PF00551"/>
    </source>
</evidence>
<dbReference type="InterPro" id="IPR005794">
    <property type="entry name" value="Fmt"/>
</dbReference>
<dbReference type="SUPFAM" id="SSF53328">
    <property type="entry name" value="Formyltransferase"/>
    <property type="match status" value="1"/>
</dbReference>
<evidence type="ECO:0000256" key="5">
    <source>
        <dbReference type="ARBA" id="ARBA00022679"/>
    </source>
</evidence>
<dbReference type="HAMAP" id="MF_00182">
    <property type="entry name" value="Formyl_trans"/>
    <property type="match status" value="1"/>
</dbReference>
<dbReference type="Proteomes" id="UP000287969">
    <property type="component" value="Chromosome"/>
</dbReference>
<name>A0A410QC36_9FIRM</name>
<dbReference type="InterPro" id="IPR037022">
    <property type="entry name" value="Formyl_trans_C_sf"/>
</dbReference>
<proteinExistence type="inferred from homology"/>
<evidence type="ECO:0000313" key="12">
    <source>
        <dbReference type="Proteomes" id="UP000287969"/>
    </source>
</evidence>
<dbReference type="Pfam" id="PF00551">
    <property type="entry name" value="Formyl_trans_N"/>
    <property type="match status" value="1"/>
</dbReference>
<dbReference type="Gene3D" id="3.40.50.170">
    <property type="entry name" value="Formyl transferase, N-terminal domain"/>
    <property type="match status" value="1"/>
</dbReference>
<dbReference type="PANTHER" id="PTHR11138">
    <property type="entry name" value="METHIONYL-TRNA FORMYLTRANSFERASE"/>
    <property type="match status" value="1"/>
</dbReference>
<evidence type="ECO:0000256" key="3">
    <source>
        <dbReference type="ARBA" id="ARBA00012261"/>
    </source>
</evidence>
<dbReference type="RefSeq" id="WP_128752413.1">
    <property type="nucleotide sequence ID" value="NZ_CP035282.1"/>
</dbReference>
<evidence type="ECO:0000256" key="2">
    <source>
        <dbReference type="ARBA" id="ARBA00010699"/>
    </source>
</evidence>
<dbReference type="PANTHER" id="PTHR11138:SF5">
    <property type="entry name" value="METHIONYL-TRNA FORMYLTRANSFERASE, MITOCHONDRIAL"/>
    <property type="match status" value="1"/>
</dbReference>
<reference evidence="12" key="1">
    <citation type="submission" date="2019-01" db="EMBL/GenBank/DDBJ databases">
        <title>Draft genomes of a novel of Sporanaerobacter strains.</title>
        <authorList>
            <person name="Ma S."/>
        </authorList>
    </citation>
    <scope>NUCLEOTIDE SEQUENCE [LARGE SCALE GENOMIC DNA]</scope>
    <source>
        <strain evidence="12">NJN-17</strain>
    </source>
</reference>
<dbReference type="InterPro" id="IPR041711">
    <property type="entry name" value="Met-tRNA-FMT_N"/>
</dbReference>
<dbReference type="CDD" id="cd08704">
    <property type="entry name" value="Met_tRNA_FMT_C"/>
    <property type="match status" value="1"/>
</dbReference>
<dbReference type="GO" id="GO:0005829">
    <property type="term" value="C:cytosol"/>
    <property type="evidence" value="ECO:0007669"/>
    <property type="project" value="TreeGrafter"/>
</dbReference>
<comment type="function">
    <text evidence="1 8">Attaches a formyl group to the free amino group of methionyl-tRNA(fMet). The formyl group appears to play a dual role in the initiator identity of N-formylmethionyl-tRNA by promoting its recognition by IF2 and preventing the misappropriation of this tRNA by the elongation apparatus.</text>
</comment>
<dbReference type="CDD" id="cd08646">
    <property type="entry name" value="FMT_core_Met-tRNA-FMT_N"/>
    <property type="match status" value="1"/>
</dbReference>
<feature type="binding site" evidence="8">
    <location>
        <begin position="109"/>
        <end position="112"/>
    </location>
    <ligand>
        <name>(6S)-5,6,7,8-tetrahydrofolate</name>
        <dbReference type="ChEBI" id="CHEBI:57453"/>
    </ligand>
</feature>
<keyword evidence="6 8" id="KW-0648">Protein biosynthesis</keyword>
<keyword evidence="12" id="KW-1185">Reference proteome</keyword>
<dbReference type="InterPro" id="IPR005793">
    <property type="entry name" value="Formyl_trans_C"/>
</dbReference>
<comment type="catalytic activity">
    <reaction evidence="7 8">
        <text>L-methionyl-tRNA(fMet) + (6R)-10-formyltetrahydrofolate = N-formyl-L-methionyl-tRNA(fMet) + (6S)-5,6,7,8-tetrahydrofolate + H(+)</text>
        <dbReference type="Rhea" id="RHEA:24380"/>
        <dbReference type="Rhea" id="RHEA-COMP:9952"/>
        <dbReference type="Rhea" id="RHEA-COMP:9953"/>
        <dbReference type="ChEBI" id="CHEBI:15378"/>
        <dbReference type="ChEBI" id="CHEBI:57453"/>
        <dbReference type="ChEBI" id="CHEBI:78530"/>
        <dbReference type="ChEBI" id="CHEBI:78844"/>
        <dbReference type="ChEBI" id="CHEBI:195366"/>
        <dbReference type="EC" id="2.1.2.9"/>
    </reaction>
</comment>
<dbReference type="SUPFAM" id="SSF50486">
    <property type="entry name" value="FMT C-terminal domain-like"/>
    <property type="match status" value="1"/>
</dbReference>